<dbReference type="EMBL" id="CAJMWT010004906">
    <property type="protein sequence ID" value="CAE6498304.1"/>
    <property type="molecule type" value="Genomic_DNA"/>
</dbReference>
<proteinExistence type="predicted"/>
<feature type="non-terminal residue" evidence="1">
    <location>
        <position position="1"/>
    </location>
</feature>
<protein>
    <submittedName>
        <fullName evidence="1">Uncharacterized protein</fullName>
    </submittedName>
</protein>
<dbReference type="AlphaFoldDB" id="A0A8H3HBJ5"/>
<sequence>LSKLDSLTNEPPLSRMGYIEDYWPDFSTIDRKMLHVLVCAANRSRVVAETPQISPEAGIMDTISQPTLAQEKTQRKIQDGLSASTAALTRIFMAEQKRDDTPIYNGRP</sequence>
<evidence type="ECO:0000313" key="2">
    <source>
        <dbReference type="Proteomes" id="UP000663843"/>
    </source>
</evidence>
<comment type="caution">
    <text evidence="1">The sequence shown here is derived from an EMBL/GenBank/DDBJ whole genome shotgun (WGS) entry which is preliminary data.</text>
</comment>
<evidence type="ECO:0000313" key="1">
    <source>
        <dbReference type="EMBL" id="CAE6498304.1"/>
    </source>
</evidence>
<dbReference type="Proteomes" id="UP000663843">
    <property type="component" value="Unassembled WGS sequence"/>
</dbReference>
<accession>A0A8H3HBJ5</accession>
<organism evidence="1 2">
    <name type="scientific">Rhizoctonia solani</name>
    <dbReference type="NCBI Taxonomy" id="456999"/>
    <lineage>
        <taxon>Eukaryota</taxon>
        <taxon>Fungi</taxon>
        <taxon>Dikarya</taxon>
        <taxon>Basidiomycota</taxon>
        <taxon>Agaricomycotina</taxon>
        <taxon>Agaricomycetes</taxon>
        <taxon>Cantharellales</taxon>
        <taxon>Ceratobasidiaceae</taxon>
        <taxon>Rhizoctonia</taxon>
    </lineage>
</organism>
<reference evidence="1" key="1">
    <citation type="submission" date="2021-01" db="EMBL/GenBank/DDBJ databases">
        <authorList>
            <person name="Kaushik A."/>
        </authorList>
    </citation>
    <scope>NUCLEOTIDE SEQUENCE</scope>
    <source>
        <strain evidence="1">AG2-2IIIB</strain>
    </source>
</reference>
<name>A0A8H3HBJ5_9AGAM</name>
<gene>
    <name evidence="1" type="ORF">RDB_LOCUS136685</name>
</gene>